<dbReference type="AlphaFoldDB" id="A0A329VDA8"/>
<evidence type="ECO:0000256" key="6">
    <source>
        <dbReference type="ARBA" id="ARBA00022741"/>
    </source>
</evidence>
<evidence type="ECO:0000256" key="11">
    <source>
        <dbReference type="ARBA" id="ARBA00029766"/>
    </source>
</evidence>
<dbReference type="Proteomes" id="UP000250870">
    <property type="component" value="Unassembled WGS sequence"/>
</dbReference>
<dbReference type="InterPro" id="IPR035907">
    <property type="entry name" value="Hppk_sf"/>
</dbReference>
<organism evidence="14 15">
    <name type="scientific">Photorhabdus laumondii subsp. clarkei</name>
    <dbReference type="NCBI Taxonomy" id="2029685"/>
    <lineage>
        <taxon>Bacteria</taxon>
        <taxon>Pseudomonadati</taxon>
        <taxon>Pseudomonadota</taxon>
        <taxon>Gammaproteobacteria</taxon>
        <taxon>Enterobacterales</taxon>
        <taxon>Morganellaceae</taxon>
        <taxon>Photorhabdus</taxon>
    </lineage>
</organism>
<dbReference type="GO" id="GO:0005524">
    <property type="term" value="F:ATP binding"/>
    <property type="evidence" value="ECO:0007669"/>
    <property type="project" value="UniProtKB-KW"/>
</dbReference>
<evidence type="ECO:0000313" key="14">
    <source>
        <dbReference type="EMBL" id="RAW83774.1"/>
    </source>
</evidence>
<gene>
    <name evidence="14" type="ORF">CKY01_20865</name>
</gene>
<dbReference type="NCBIfam" id="NF007595">
    <property type="entry name" value="PRK10239.1"/>
    <property type="match status" value="1"/>
</dbReference>
<dbReference type="EC" id="2.7.6.3" evidence="3"/>
<evidence type="ECO:0000256" key="8">
    <source>
        <dbReference type="ARBA" id="ARBA00022840"/>
    </source>
</evidence>
<evidence type="ECO:0000256" key="1">
    <source>
        <dbReference type="ARBA" id="ARBA00005051"/>
    </source>
</evidence>
<comment type="caution">
    <text evidence="14">The sequence shown here is derived from an EMBL/GenBank/DDBJ whole genome shotgun (WGS) entry which is preliminary data.</text>
</comment>
<dbReference type="UniPathway" id="UPA00077">
    <property type="reaction ID" value="UER00155"/>
</dbReference>
<keyword evidence="7 14" id="KW-0418">Kinase</keyword>
<dbReference type="Gene3D" id="3.30.70.560">
    <property type="entry name" value="7,8-Dihydro-6-hydroxymethylpterin-pyrophosphokinase HPPK"/>
    <property type="match status" value="1"/>
</dbReference>
<dbReference type="InterPro" id="IPR000550">
    <property type="entry name" value="Hppk"/>
</dbReference>
<accession>A0A329VDA8</accession>
<evidence type="ECO:0000256" key="2">
    <source>
        <dbReference type="ARBA" id="ARBA00005810"/>
    </source>
</evidence>
<comment type="similarity">
    <text evidence="2">Belongs to the HPPK family.</text>
</comment>
<comment type="pathway">
    <text evidence="1">Cofactor biosynthesis; tetrahydrofolate biosynthesis; 2-amino-4-hydroxy-6-hydroxymethyl-7,8-dihydropteridine diphosphate from 7,8-dihydroneopterin triphosphate: step 4/4.</text>
</comment>
<dbReference type="Pfam" id="PF01288">
    <property type="entry name" value="HPPK"/>
    <property type="match status" value="1"/>
</dbReference>
<sequence>MARVYIAVGSNLAEPMQQVKNALAALKDLPETECIACSSLYRTKPMGPQNQPDFLNAAVALETTLAPEELLNHTQAIELTQGRVRKDERWGPRTLDLDIMLFGDQVINTERLTVPHYGLKQREFMLYPLAEIAPDLIFPDGEALSERLKHIPENGLALWLQPQSSDSNHYIYPMDFKMHRDGKGANPREHS</sequence>
<keyword evidence="6" id="KW-0547">Nucleotide-binding</keyword>
<dbReference type="PANTHER" id="PTHR43071">
    <property type="entry name" value="2-AMINO-4-HYDROXY-6-HYDROXYMETHYLDIHYDROPTERIDINE PYROPHOSPHOKINASE"/>
    <property type="match status" value="1"/>
</dbReference>
<protein>
    <recommendedName>
        <fullName evidence="4">2-amino-4-hydroxy-6-hydroxymethyldihydropteridine pyrophosphokinase</fullName>
        <ecNumber evidence="3">2.7.6.3</ecNumber>
    </recommendedName>
    <alternativeName>
        <fullName evidence="11">6-hydroxymethyl-7,8-dihydropterin pyrophosphokinase</fullName>
    </alternativeName>
    <alternativeName>
        <fullName evidence="12">7,8-dihydro-6-hydroxymethylpterin-pyrophosphokinase</fullName>
    </alternativeName>
</protein>
<evidence type="ECO:0000256" key="7">
    <source>
        <dbReference type="ARBA" id="ARBA00022777"/>
    </source>
</evidence>
<dbReference type="PROSITE" id="PS00794">
    <property type="entry name" value="HPPK"/>
    <property type="match status" value="1"/>
</dbReference>
<reference evidence="14 15" key="1">
    <citation type="journal article" date="2018" name="Int. J. Syst. Evol. Microbiol.">
        <title>Whole-genome-based revisit of Photorhabdus phylogeny: proposal for the elevation of most Photorhabdus subspecies to the species level and description of one novel species Photorhabdus bodei sp. nov., and one novel subspecies Photorhabdus laumondii subsp. clarkei subsp. nov.</title>
        <authorList>
            <person name="Machado R.A.R."/>
            <person name="Wuthrich D."/>
            <person name="Kuhnert P."/>
            <person name="Arce C.C.M."/>
            <person name="Thonen L."/>
            <person name="Ruiz C."/>
            <person name="Zhang X."/>
            <person name="Robert C.A.M."/>
            <person name="Karimi J."/>
            <person name="Kamali S."/>
            <person name="Ma J."/>
            <person name="Bruggmann R."/>
            <person name="Erb M."/>
        </authorList>
    </citation>
    <scope>NUCLEOTIDE SEQUENCE [LARGE SCALE GENOMIC DNA]</scope>
    <source>
        <strain evidence="14 15">BOJ-47</strain>
    </source>
</reference>
<keyword evidence="8" id="KW-0067">ATP-binding</keyword>
<name>A0A329VDA8_9GAMM</name>
<dbReference type="EMBL" id="NSCI01000046">
    <property type="protein sequence ID" value="RAW83774.1"/>
    <property type="molecule type" value="Genomic_DNA"/>
</dbReference>
<dbReference type="GO" id="GO:0046656">
    <property type="term" value="P:folic acid biosynthetic process"/>
    <property type="evidence" value="ECO:0007669"/>
    <property type="project" value="UniProtKB-KW"/>
</dbReference>
<dbReference type="FunFam" id="3.30.70.560:FF:000001">
    <property type="entry name" value="2-amino-4-hydroxy-6-hydroxymethyldihydropteridine pyrophosphokinase"/>
    <property type="match status" value="1"/>
</dbReference>
<evidence type="ECO:0000256" key="4">
    <source>
        <dbReference type="ARBA" id="ARBA00016218"/>
    </source>
</evidence>
<evidence type="ECO:0000259" key="13">
    <source>
        <dbReference type="PROSITE" id="PS00794"/>
    </source>
</evidence>
<dbReference type="GO" id="GO:0046654">
    <property type="term" value="P:tetrahydrofolate biosynthetic process"/>
    <property type="evidence" value="ECO:0007669"/>
    <property type="project" value="UniProtKB-UniPathway"/>
</dbReference>
<evidence type="ECO:0000256" key="5">
    <source>
        <dbReference type="ARBA" id="ARBA00022679"/>
    </source>
</evidence>
<comment type="function">
    <text evidence="10">Catalyzes the transfer of pyrophosphate from adenosine triphosphate (ATP) to 6-hydroxymethyl-7,8-dihydropterin, an enzymatic step in folate biosynthesis pathway.</text>
</comment>
<evidence type="ECO:0000256" key="9">
    <source>
        <dbReference type="ARBA" id="ARBA00022909"/>
    </source>
</evidence>
<dbReference type="CDD" id="cd00483">
    <property type="entry name" value="HPPK"/>
    <property type="match status" value="1"/>
</dbReference>
<dbReference type="RefSeq" id="WP_113027038.1">
    <property type="nucleotide sequence ID" value="NZ_CAWNWQ010000046.1"/>
</dbReference>
<evidence type="ECO:0000313" key="15">
    <source>
        <dbReference type="Proteomes" id="UP000250870"/>
    </source>
</evidence>
<dbReference type="SUPFAM" id="SSF55083">
    <property type="entry name" value="6-hydroxymethyl-7,8-dihydropterin pyrophosphokinase, HPPK"/>
    <property type="match status" value="1"/>
</dbReference>
<evidence type="ECO:0000256" key="12">
    <source>
        <dbReference type="ARBA" id="ARBA00033413"/>
    </source>
</evidence>
<evidence type="ECO:0000256" key="10">
    <source>
        <dbReference type="ARBA" id="ARBA00029409"/>
    </source>
</evidence>
<keyword evidence="9" id="KW-0289">Folate biosynthesis</keyword>
<dbReference type="GO" id="GO:0016301">
    <property type="term" value="F:kinase activity"/>
    <property type="evidence" value="ECO:0007669"/>
    <property type="project" value="UniProtKB-KW"/>
</dbReference>
<feature type="domain" description="7,8-dihydro-6-hydroxymethylpterin-pyrophosphokinase" evidence="13">
    <location>
        <begin position="89"/>
        <end position="100"/>
    </location>
</feature>
<keyword evidence="5" id="KW-0808">Transferase</keyword>
<dbReference type="NCBIfam" id="TIGR01498">
    <property type="entry name" value="folK"/>
    <property type="match status" value="1"/>
</dbReference>
<evidence type="ECO:0000256" key="3">
    <source>
        <dbReference type="ARBA" id="ARBA00013253"/>
    </source>
</evidence>
<proteinExistence type="inferred from homology"/>
<dbReference type="PANTHER" id="PTHR43071:SF1">
    <property type="entry name" value="2-AMINO-4-HYDROXY-6-HYDROXYMETHYLDIHYDROPTERIDINE PYROPHOSPHOKINASE"/>
    <property type="match status" value="1"/>
</dbReference>
<dbReference type="GO" id="GO:0003848">
    <property type="term" value="F:2-amino-4-hydroxy-6-hydroxymethyldihydropteridine diphosphokinase activity"/>
    <property type="evidence" value="ECO:0007669"/>
    <property type="project" value="UniProtKB-EC"/>
</dbReference>